<comment type="similarity">
    <text evidence="7">Belongs to the protein kinase superfamily. CMGC Ser/Thr protein kinase family.</text>
</comment>
<keyword evidence="4 8" id="KW-0547">Nucleotide-binding</keyword>
<evidence type="ECO:0000313" key="11">
    <source>
        <dbReference type="EMBL" id="KAF2199061.1"/>
    </source>
</evidence>
<dbReference type="Proteomes" id="UP000799536">
    <property type="component" value="Unassembled WGS sequence"/>
</dbReference>
<dbReference type="SUPFAM" id="SSF56112">
    <property type="entry name" value="Protein kinase-like (PK-like)"/>
    <property type="match status" value="1"/>
</dbReference>
<accession>A0A9P4JJ58</accession>
<dbReference type="AlphaFoldDB" id="A0A9P4JJ58"/>
<feature type="region of interest" description="Disordered" evidence="9">
    <location>
        <begin position="146"/>
        <end position="198"/>
    </location>
</feature>
<keyword evidence="3" id="KW-0808">Transferase</keyword>
<dbReference type="InterPro" id="IPR000719">
    <property type="entry name" value="Prot_kinase_dom"/>
</dbReference>
<evidence type="ECO:0000256" key="1">
    <source>
        <dbReference type="ARBA" id="ARBA00012513"/>
    </source>
</evidence>
<dbReference type="PROSITE" id="PS00108">
    <property type="entry name" value="PROTEIN_KINASE_ST"/>
    <property type="match status" value="1"/>
</dbReference>
<dbReference type="PANTHER" id="PTHR24058:SF103">
    <property type="entry name" value="SERINE_THREONINE-PROTEIN KINASE PRP4 HOMOLOG"/>
    <property type="match status" value="1"/>
</dbReference>
<gene>
    <name evidence="11" type="ORF">GQ43DRAFT_377158</name>
</gene>
<evidence type="ECO:0000256" key="6">
    <source>
        <dbReference type="ARBA" id="ARBA00022840"/>
    </source>
</evidence>
<dbReference type="Pfam" id="PF00069">
    <property type="entry name" value="Pkinase"/>
    <property type="match status" value="1"/>
</dbReference>
<keyword evidence="12" id="KW-1185">Reference proteome</keyword>
<name>A0A9P4JJ58_9PLEO</name>
<proteinExistence type="inferred from homology"/>
<evidence type="ECO:0000256" key="7">
    <source>
        <dbReference type="ARBA" id="ARBA00023596"/>
    </source>
</evidence>
<organism evidence="11 12">
    <name type="scientific">Delitschia confertaspora ATCC 74209</name>
    <dbReference type="NCBI Taxonomy" id="1513339"/>
    <lineage>
        <taxon>Eukaryota</taxon>
        <taxon>Fungi</taxon>
        <taxon>Dikarya</taxon>
        <taxon>Ascomycota</taxon>
        <taxon>Pezizomycotina</taxon>
        <taxon>Dothideomycetes</taxon>
        <taxon>Pleosporomycetidae</taxon>
        <taxon>Pleosporales</taxon>
        <taxon>Delitschiaceae</taxon>
        <taxon>Delitschia</taxon>
    </lineage>
</organism>
<feature type="compositionally biased region" description="Acidic residues" evidence="9">
    <location>
        <begin position="162"/>
        <end position="187"/>
    </location>
</feature>
<dbReference type="InterPro" id="IPR050494">
    <property type="entry name" value="Ser_Thr_dual-spec_kinase"/>
</dbReference>
<evidence type="ECO:0000256" key="3">
    <source>
        <dbReference type="ARBA" id="ARBA00022679"/>
    </source>
</evidence>
<feature type="compositionally biased region" description="Polar residues" evidence="9">
    <location>
        <begin position="51"/>
        <end position="73"/>
    </location>
</feature>
<feature type="region of interest" description="Disordered" evidence="9">
    <location>
        <begin position="550"/>
        <end position="581"/>
    </location>
</feature>
<dbReference type="GO" id="GO:0004674">
    <property type="term" value="F:protein serine/threonine kinase activity"/>
    <property type="evidence" value="ECO:0007669"/>
    <property type="project" value="UniProtKB-KW"/>
</dbReference>
<sequence length="581" mass="65149">MREEKARRRAEIRARAQKEAEKQPLLQQVLDHNSADRNTPNIPTPAGQIEHSASPQTSSPNVSLLESAPNSAPDSPGVFVTQKEVTSDNRPLGEEEGNSAAHYDPMKDMLEDQRRAALKQGLGQVTASSYKETLTEQRTVLLPVSEKAEAAPHKKPKKEFDMFADEDDEEEEEEEEGQDEHEMDVDGDEKTTKAVAIPQGRQYHESLLDKWDDEDGYLKIIPGEILEDGRYTIVEVLGRGVFAVVVRATDSATKEQVAIKIVRKNDSMRKAGLKEIYFLKKILEDDPRNKNHIVRFKTSFDHKGHLCMVFENLKQNLRDLVKSLGGHGISLVAVKEYAKQMFIALAALKRLDIIHADLKPDNILTADDNRHIKICDLGSAADRRDNNDVTTYLVSRFYRAPEIILGMKYDFAIDIWAIGCTLFELWTGKILFQGPNNNQMLKAIMECRGKFSGKLLRKASLAGYYFNEHEQFASRELDPFGKETTRWMIFKKPTKDLKTRVQEGAKNTQNINQTELVLFADLLDKCLNINPEKRITPEEALRHPFVNPRAAAAGHGHGHGPNGPGGGGGGGGPSKYKPYAK</sequence>
<dbReference type="Gene3D" id="3.30.200.20">
    <property type="entry name" value="Phosphorylase Kinase, domain 1"/>
    <property type="match status" value="1"/>
</dbReference>
<dbReference type="OrthoDB" id="9332038at2759"/>
<evidence type="ECO:0000256" key="4">
    <source>
        <dbReference type="ARBA" id="ARBA00022741"/>
    </source>
</evidence>
<comment type="caution">
    <text evidence="11">The sequence shown here is derived from an EMBL/GenBank/DDBJ whole genome shotgun (WGS) entry which is preliminary data.</text>
</comment>
<dbReference type="FunFam" id="1.10.510.10:FF:000078">
    <property type="entry name" value="Serine/threonine-protein kinase PRP4 homolog"/>
    <property type="match status" value="1"/>
</dbReference>
<dbReference type="EMBL" id="ML994099">
    <property type="protein sequence ID" value="KAF2199061.1"/>
    <property type="molecule type" value="Genomic_DNA"/>
</dbReference>
<dbReference type="EC" id="2.7.11.1" evidence="1"/>
<protein>
    <recommendedName>
        <fullName evidence="1">non-specific serine/threonine protein kinase</fullName>
        <ecNumber evidence="1">2.7.11.1</ecNumber>
    </recommendedName>
</protein>
<dbReference type="InterPro" id="IPR011009">
    <property type="entry name" value="Kinase-like_dom_sf"/>
</dbReference>
<evidence type="ECO:0000256" key="9">
    <source>
        <dbReference type="SAM" id="MobiDB-lite"/>
    </source>
</evidence>
<evidence type="ECO:0000313" key="12">
    <source>
        <dbReference type="Proteomes" id="UP000799536"/>
    </source>
</evidence>
<dbReference type="InterPro" id="IPR008271">
    <property type="entry name" value="Ser/Thr_kinase_AS"/>
</dbReference>
<keyword evidence="6 8" id="KW-0067">ATP-binding</keyword>
<feature type="domain" description="Protein kinase" evidence="10">
    <location>
        <begin position="231"/>
        <end position="546"/>
    </location>
</feature>
<reference evidence="11" key="1">
    <citation type="journal article" date="2020" name="Stud. Mycol.">
        <title>101 Dothideomycetes genomes: a test case for predicting lifestyles and emergence of pathogens.</title>
        <authorList>
            <person name="Haridas S."/>
            <person name="Albert R."/>
            <person name="Binder M."/>
            <person name="Bloem J."/>
            <person name="Labutti K."/>
            <person name="Salamov A."/>
            <person name="Andreopoulos B."/>
            <person name="Baker S."/>
            <person name="Barry K."/>
            <person name="Bills G."/>
            <person name="Bluhm B."/>
            <person name="Cannon C."/>
            <person name="Castanera R."/>
            <person name="Culley D."/>
            <person name="Daum C."/>
            <person name="Ezra D."/>
            <person name="Gonzalez J."/>
            <person name="Henrissat B."/>
            <person name="Kuo A."/>
            <person name="Liang C."/>
            <person name="Lipzen A."/>
            <person name="Lutzoni F."/>
            <person name="Magnuson J."/>
            <person name="Mondo S."/>
            <person name="Nolan M."/>
            <person name="Ohm R."/>
            <person name="Pangilinan J."/>
            <person name="Park H.-J."/>
            <person name="Ramirez L."/>
            <person name="Alfaro M."/>
            <person name="Sun H."/>
            <person name="Tritt A."/>
            <person name="Yoshinaga Y."/>
            <person name="Zwiers L.-H."/>
            <person name="Turgeon B."/>
            <person name="Goodwin S."/>
            <person name="Spatafora J."/>
            <person name="Crous P."/>
            <person name="Grigoriev I."/>
        </authorList>
    </citation>
    <scope>NUCLEOTIDE SEQUENCE</scope>
    <source>
        <strain evidence="11">ATCC 74209</strain>
    </source>
</reference>
<feature type="binding site" evidence="8">
    <location>
        <position position="264"/>
    </location>
    <ligand>
        <name>ATP</name>
        <dbReference type="ChEBI" id="CHEBI:30616"/>
    </ligand>
</feature>
<dbReference type="SMART" id="SM00220">
    <property type="entry name" value="S_TKc"/>
    <property type="match status" value="1"/>
</dbReference>
<feature type="compositionally biased region" description="Gly residues" evidence="9">
    <location>
        <begin position="559"/>
        <end position="573"/>
    </location>
</feature>
<feature type="region of interest" description="Disordered" evidence="9">
    <location>
        <begin position="1"/>
        <end position="110"/>
    </location>
</feature>
<evidence type="ECO:0000259" key="10">
    <source>
        <dbReference type="PROSITE" id="PS50011"/>
    </source>
</evidence>
<dbReference type="Gene3D" id="1.10.510.10">
    <property type="entry name" value="Transferase(Phosphotransferase) domain 1"/>
    <property type="match status" value="1"/>
</dbReference>
<dbReference type="InterPro" id="IPR017441">
    <property type="entry name" value="Protein_kinase_ATP_BS"/>
</dbReference>
<keyword evidence="2" id="KW-0723">Serine/threonine-protein kinase</keyword>
<feature type="compositionally biased region" description="Basic and acidic residues" evidence="9">
    <location>
        <begin position="1"/>
        <end position="22"/>
    </location>
</feature>
<evidence type="ECO:0000256" key="5">
    <source>
        <dbReference type="ARBA" id="ARBA00022777"/>
    </source>
</evidence>
<dbReference type="PROSITE" id="PS50011">
    <property type="entry name" value="PROTEIN_KINASE_DOM"/>
    <property type="match status" value="1"/>
</dbReference>
<evidence type="ECO:0000256" key="8">
    <source>
        <dbReference type="PROSITE-ProRule" id="PRU10141"/>
    </source>
</evidence>
<evidence type="ECO:0000256" key="2">
    <source>
        <dbReference type="ARBA" id="ARBA00022527"/>
    </source>
</evidence>
<dbReference type="PANTHER" id="PTHR24058">
    <property type="entry name" value="DUAL SPECIFICITY PROTEIN KINASE"/>
    <property type="match status" value="1"/>
</dbReference>
<dbReference type="PROSITE" id="PS00107">
    <property type="entry name" value="PROTEIN_KINASE_ATP"/>
    <property type="match status" value="1"/>
</dbReference>
<keyword evidence="5 11" id="KW-0418">Kinase</keyword>
<dbReference type="GO" id="GO:0005524">
    <property type="term" value="F:ATP binding"/>
    <property type="evidence" value="ECO:0007669"/>
    <property type="project" value="UniProtKB-UniRule"/>
</dbReference>